<dbReference type="InterPro" id="IPR007325">
    <property type="entry name" value="KFase/CYL"/>
</dbReference>
<dbReference type="EMBL" id="AP019782">
    <property type="protein sequence ID" value="BBL71701.1"/>
    <property type="molecule type" value="Genomic_DNA"/>
</dbReference>
<reference evidence="1" key="1">
    <citation type="submission" date="2019-06" db="EMBL/GenBank/DDBJ databases">
        <title>Complete genome sequence of Methylogaea oryzae strain JCM16910.</title>
        <authorList>
            <person name="Asakawa S."/>
        </authorList>
    </citation>
    <scope>NUCLEOTIDE SEQUENCE</scope>
    <source>
        <strain evidence="1">E10</strain>
    </source>
</reference>
<name>A0A8D5AL28_9GAMM</name>
<dbReference type="Proteomes" id="UP000824988">
    <property type="component" value="Chromosome"/>
</dbReference>
<dbReference type="Pfam" id="PF04199">
    <property type="entry name" value="Cyclase"/>
    <property type="match status" value="1"/>
</dbReference>
<keyword evidence="2" id="KW-1185">Reference proteome</keyword>
<evidence type="ECO:0000313" key="1">
    <source>
        <dbReference type="EMBL" id="BBL71701.1"/>
    </source>
</evidence>
<accession>A0A8D5AL28</accession>
<dbReference type="KEGG" id="moz:MoryE10_23070"/>
<organism evidence="1 2">
    <name type="scientific">Methylogaea oryzae</name>
    <dbReference type="NCBI Taxonomy" id="1295382"/>
    <lineage>
        <taxon>Bacteria</taxon>
        <taxon>Pseudomonadati</taxon>
        <taxon>Pseudomonadota</taxon>
        <taxon>Gammaproteobacteria</taxon>
        <taxon>Methylococcales</taxon>
        <taxon>Methylococcaceae</taxon>
        <taxon>Methylogaea</taxon>
    </lineage>
</organism>
<protein>
    <submittedName>
        <fullName evidence="1">Cyclase</fullName>
    </submittedName>
</protein>
<proteinExistence type="predicted"/>
<dbReference type="PANTHER" id="PTHR31118:SF12">
    <property type="entry name" value="CYCLASE-LIKE PROTEIN 2"/>
    <property type="match status" value="1"/>
</dbReference>
<dbReference type="GO" id="GO:0004061">
    <property type="term" value="F:arylformamidase activity"/>
    <property type="evidence" value="ECO:0007669"/>
    <property type="project" value="InterPro"/>
</dbReference>
<dbReference type="GO" id="GO:0019441">
    <property type="term" value="P:L-tryptophan catabolic process to kynurenine"/>
    <property type="evidence" value="ECO:0007669"/>
    <property type="project" value="InterPro"/>
</dbReference>
<gene>
    <name evidence="1" type="ORF">MoryE10_23070</name>
</gene>
<dbReference type="PANTHER" id="PTHR31118">
    <property type="entry name" value="CYCLASE-LIKE PROTEIN 2"/>
    <property type="match status" value="1"/>
</dbReference>
<dbReference type="AlphaFoldDB" id="A0A8D5AL28"/>
<dbReference type="RefSeq" id="WP_221047113.1">
    <property type="nucleotide sequence ID" value="NZ_AP019782.1"/>
</dbReference>
<evidence type="ECO:0000313" key="2">
    <source>
        <dbReference type="Proteomes" id="UP000824988"/>
    </source>
</evidence>
<sequence length="278" mass="30892">MLQRLLCLVLLSAPVQGFADKRATADVKPQHSSALTQLTQARVVDLSHKLDTGIPHWAGFRPATRTVLYDYPTDGFLAEEYCHVGQWGTHVDPPGHFFPQGRRLDDIEPKEMILPLAVIDVHEQAAADPDYSVTVDDIRRWEKKHGPIPPGGFVALRTDWSQRWPDQEKMLNRDANGVMHYPGWSLDALRYLYEIRGITASGHETTDTGPGTAVSAKDYSHESYILGKDRYQIELLANLDQVPESGAIAIVTWPNVARGSGFPARVLALVPNPSGEPR</sequence>